<feature type="compositionally biased region" description="Polar residues" evidence="5">
    <location>
        <begin position="387"/>
        <end position="408"/>
    </location>
</feature>
<accession>A0A090L7Z0</accession>
<dbReference type="GO" id="GO:0003677">
    <property type="term" value="F:DNA binding"/>
    <property type="evidence" value="ECO:0007669"/>
    <property type="project" value="InterPro"/>
</dbReference>
<dbReference type="EMBL" id="LN609529">
    <property type="protein sequence ID" value="CEF65862.1"/>
    <property type="molecule type" value="Genomic_DNA"/>
</dbReference>
<organism evidence="7">
    <name type="scientific">Strongyloides ratti</name>
    <name type="common">Parasitic roundworm</name>
    <dbReference type="NCBI Taxonomy" id="34506"/>
    <lineage>
        <taxon>Eukaryota</taxon>
        <taxon>Metazoa</taxon>
        <taxon>Ecdysozoa</taxon>
        <taxon>Nematoda</taxon>
        <taxon>Chromadorea</taxon>
        <taxon>Rhabditida</taxon>
        <taxon>Tylenchina</taxon>
        <taxon>Panagrolaimomorpha</taxon>
        <taxon>Strongyloidoidea</taxon>
        <taxon>Strongyloididae</taxon>
        <taxon>Strongyloides</taxon>
    </lineage>
</organism>
<dbReference type="WBParaSite" id="SRAE_2000053700.1">
    <property type="protein sequence ID" value="SRAE_2000053700.1"/>
    <property type="gene ID" value="WBGene00260732"/>
</dbReference>
<keyword evidence="2 4" id="KW-0863">Zinc-finger</keyword>
<feature type="compositionally biased region" description="Polar residues" evidence="5">
    <location>
        <begin position="1"/>
        <end position="52"/>
    </location>
</feature>
<reference evidence="9" key="2">
    <citation type="submission" date="2020-12" db="UniProtKB">
        <authorList>
            <consortium name="WormBaseParasite"/>
        </authorList>
    </citation>
    <scope>IDENTIFICATION</scope>
</reference>
<feature type="compositionally biased region" description="Low complexity" evidence="5">
    <location>
        <begin position="149"/>
        <end position="179"/>
    </location>
</feature>
<keyword evidence="8" id="KW-1185">Reference proteome</keyword>
<evidence type="ECO:0000313" key="10">
    <source>
        <dbReference type="WormBase" id="SRAE_2000053700"/>
    </source>
</evidence>
<dbReference type="eggNOG" id="KOG1084">
    <property type="taxonomic scope" value="Eukaryota"/>
</dbReference>
<feature type="region of interest" description="Disordered" evidence="5">
    <location>
        <begin position="310"/>
        <end position="342"/>
    </location>
</feature>
<dbReference type="Pfam" id="PF02008">
    <property type="entry name" value="zf-CXXC"/>
    <property type="match status" value="1"/>
</dbReference>
<evidence type="ECO:0000313" key="9">
    <source>
        <dbReference type="WBParaSite" id="SRAE_2000053700.1"/>
    </source>
</evidence>
<protein>
    <submittedName>
        <fullName evidence="7 9">Zinc finger, CXXC-type domain-containing protein</fullName>
    </submittedName>
</protein>
<feature type="region of interest" description="Disordered" evidence="5">
    <location>
        <begin position="136"/>
        <end position="183"/>
    </location>
</feature>
<evidence type="ECO:0000256" key="3">
    <source>
        <dbReference type="ARBA" id="ARBA00022833"/>
    </source>
</evidence>
<feature type="domain" description="CXXC-type" evidence="6">
    <location>
        <begin position="181"/>
        <end position="228"/>
    </location>
</feature>
<evidence type="ECO:0000313" key="7">
    <source>
        <dbReference type="EMBL" id="CEF65862.1"/>
    </source>
</evidence>
<name>A0A090L7Z0_STRRB</name>
<feature type="compositionally biased region" description="Polar residues" evidence="5">
    <location>
        <begin position="367"/>
        <end position="380"/>
    </location>
</feature>
<dbReference type="AlphaFoldDB" id="A0A090L7Z0"/>
<feature type="compositionally biased region" description="Polar residues" evidence="5">
    <location>
        <begin position="136"/>
        <end position="148"/>
    </location>
</feature>
<evidence type="ECO:0000256" key="4">
    <source>
        <dbReference type="PROSITE-ProRule" id="PRU00509"/>
    </source>
</evidence>
<dbReference type="Proteomes" id="UP000035682">
    <property type="component" value="Unplaced"/>
</dbReference>
<dbReference type="GeneID" id="36378226"/>
<keyword evidence="3" id="KW-0862">Zinc</keyword>
<feature type="region of interest" description="Disordered" evidence="5">
    <location>
        <begin position="1"/>
        <end position="79"/>
    </location>
</feature>
<keyword evidence="1" id="KW-0479">Metal-binding</keyword>
<dbReference type="STRING" id="34506.A0A090L7Z0"/>
<dbReference type="WormBase" id="SRAE_2000053700">
    <property type="protein sequence ID" value="SRP03175"/>
    <property type="gene ID" value="WBGene00260732"/>
</dbReference>
<evidence type="ECO:0000259" key="6">
    <source>
        <dbReference type="PROSITE" id="PS51058"/>
    </source>
</evidence>
<sequence length="573" mass="63037">MSNIMTASNQINSFNSLPNSNTDITSQINTGGTSRSNGRINSSPNNINCMEKSNSSSRTSSNPSPISSSISNNINHCYPNIQQPHTLQQQQQQTSGGSNSYHQISMATYNSSNNYSHMSPPHPIGLIQYPGIQNNSHIPVQTNYRPLQSNSSNTGNNNSNNNSGNSSSSTTTTTTTTSTPTAMNRSQRCGICRGCQCKPCGHCTYCQDSPQFGGPGVKKQSCIERRCLRVLENRLQRDSPTFKARLGCNNCDDCRLADCQVCLVCLDKRFFDNKYMTGALCAKKRCNNATSIELPCQIGNNTQERNLKRSLDHNTNGYEGNGKRRSNGNINNNYTTNQQIPPNFQQPLPQNGMNLMMNVNGIQQLPPTTIPSSTQNTVVPSTIPADPTTTSTPHQQSKHNNSPPTSYPMNIHDENLGKKGNHIPLTQQYPYQQIPQPSYHDTTYQSQIPQIPYSILHPSKYHTYQGASNNIYHHHNNNTSIHYPTTTYPGTTGTGHSYPLVSNNCTTTAPMNGSPLNGSLSSSSSISSYSNANFYDYDTSVYQGTFHPSTSADPYLPPSYTPELKNNVVIQQL</sequence>
<dbReference type="CTD" id="36378226"/>
<evidence type="ECO:0000256" key="1">
    <source>
        <dbReference type="ARBA" id="ARBA00022723"/>
    </source>
</evidence>
<proteinExistence type="predicted"/>
<feature type="domain" description="CXXC-type" evidence="6">
    <location>
        <begin position="241"/>
        <end position="287"/>
    </location>
</feature>
<reference evidence="7 8" key="1">
    <citation type="submission" date="2014-09" db="EMBL/GenBank/DDBJ databases">
        <authorList>
            <person name="Martin A.A."/>
        </authorList>
    </citation>
    <scope>NUCLEOTIDE SEQUENCE</scope>
    <source>
        <strain evidence="8">ED321</strain>
        <strain evidence="7">ED321 Heterogonic</strain>
    </source>
</reference>
<dbReference type="OrthoDB" id="308383at2759"/>
<feature type="compositionally biased region" description="Low complexity" evidence="5">
    <location>
        <begin position="53"/>
        <end position="75"/>
    </location>
</feature>
<dbReference type="RefSeq" id="XP_024505062.1">
    <property type="nucleotide sequence ID" value="XM_024651379.1"/>
</dbReference>
<dbReference type="PROSITE" id="PS51058">
    <property type="entry name" value="ZF_CXXC"/>
    <property type="match status" value="2"/>
</dbReference>
<evidence type="ECO:0000256" key="2">
    <source>
        <dbReference type="ARBA" id="ARBA00022771"/>
    </source>
</evidence>
<dbReference type="InterPro" id="IPR002857">
    <property type="entry name" value="Znf_CXXC"/>
</dbReference>
<feature type="compositionally biased region" description="Low complexity" evidence="5">
    <location>
        <begin position="327"/>
        <end position="342"/>
    </location>
</feature>
<gene>
    <name evidence="7 9 10" type="ORF">SRAE_2000053700</name>
</gene>
<dbReference type="GO" id="GO:0008270">
    <property type="term" value="F:zinc ion binding"/>
    <property type="evidence" value="ECO:0007669"/>
    <property type="project" value="UniProtKB-KW"/>
</dbReference>
<evidence type="ECO:0000313" key="8">
    <source>
        <dbReference type="Proteomes" id="UP000035682"/>
    </source>
</evidence>
<evidence type="ECO:0000256" key="5">
    <source>
        <dbReference type="SAM" id="MobiDB-lite"/>
    </source>
</evidence>
<feature type="region of interest" description="Disordered" evidence="5">
    <location>
        <begin position="367"/>
        <end position="408"/>
    </location>
</feature>